<keyword evidence="2" id="KW-1185">Reference proteome</keyword>
<sequence>MRLRFMLASKSRLIRNRLASCAPFFGLNRSPALSSRRFSRRARWSRADLRDMCASSAICCMCAIT</sequence>
<dbReference type="AlphaFoldDB" id="S5V8K4"/>
<name>S5V8K4_STRC3</name>
<evidence type="ECO:0000313" key="1">
    <source>
        <dbReference type="EMBL" id="AGS73866.1"/>
    </source>
</evidence>
<dbReference type="HOGENOM" id="CLU_2847781_0_0_11"/>
<protein>
    <submittedName>
        <fullName evidence="1">Uncharacterized protein</fullName>
    </submittedName>
</protein>
<evidence type="ECO:0000313" key="2">
    <source>
        <dbReference type="Proteomes" id="UP000015423"/>
    </source>
</evidence>
<organism evidence="1 2">
    <name type="scientific">Streptomyces collinus (strain DSM 40733 / Tue 365)</name>
    <dbReference type="NCBI Taxonomy" id="1214242"/>
    <lineage>
        <taxon>Bacteria</taxon>
        <taxon>Bacillati</taxon>
        <taxon>Actinomycetota</taxon>
        <taxon>Actinomycetes</taxon>
        <taxon>Kitasatosporales</taxon>
        <taxon>Streptomycetaceae</taxon>
        <taxon>Streptomyces</taxon>
    </lineage>
</organism>
<gene>
    <name evidence="1" type="ORF">B446_35538</name>
</gene>
<dbReference type="Proteomes" id="UP000015423">
    <property type="component" value="Plasmid pSCO1"/>
</dbReference>
<geneLocation type="plasmid" evidence="1 2">
    <name>pSCO1</name>
</geneLocation>
<dbReference type="KEGG" id="sci:B446_35538"/>
<accession>S5V8K4</accession>
<dbReference type="EMBL" id="CP006260">
    <property type="protein sequence ID" value="AGS73866.1"/>
    <property type="molecule type" value="Genomic_DNA"/>
</dbReference>
<keyword evidence="1" id="KW-0614">Plasmid</keyword>
<proteinExistence type="predicted"/>
<reference evidence="1 2" key="1">
    <citation type="submission" date="2012-10" db="EMBL/GenBank/DDBJ databases">
        <title>The complete genome sequence of Streptomyces collinus Tu 365.</title>
        <authorList>
            <person name="Ruckert C."/>
            <person name="Szczepanowski R."/>
            <person name="Goesmann A."/>
            <person name="Pross E.K."/>
            <person name="Musiol E.M."/>
            <person name="Blin K."/>
            <person name="Wohlleben W."/>
            <person name="Puhler A."/>
            <person name="Weber T."/>
            <person name="Kalinowski J."/>
        </authorList>
    </citation>
    <scope>NUCLEOTIDE SEQUENCE [LARGE SCALE GENOMIC DNA]</scope>
    <source>
        <strain evidence="2">DSM 40733 / Tue 365</strain>
        <plasmid evidence="1 2">pSCO1</plasmid>
    </source>
</reference>